<organism evidence="17 18">
    <name type="scientific">Micrococcus endophyticus</name>
    <dbReference type="NCBI Taxonomy" id="455343"/>
    <lineage>
        <taxon>Bacteria</taxon>
        <taxon>Bacillati</taxon>
        <taxon>Actinomycetota</taxon>
        <taxon>Actinomycetes</taxon>
        <taxon>Micrococcales</taxon>
        <taxon>Micrococcaceae</taxon>
        <taxon>Micrococcus</taxon>
    </lineage>
</organism>
<reference evidence="17 18" key="1">
    <citation type="submission" date="2020-08" db="EMBL/GenBank/DDBJ databases">
        <title>Sequencing the genomes of 1000 actinobacteria strains.</title>
        <authorList>
            <person name="Klenk H.-P."/>
        </authorList>
    </citation>
    <scope>NUCLEOTIDE SEQUENCE [LARGE SCALE GENOMIC DNA]</scope>
    <source>
        <strain evidence="17 18">DSM 17945</strain>
    </source>
</reference>
<dbReference type="SMART" id="SM00898">
    <property type="entry name" value="Fapy_DNA_glyco"/>
    <property type="match status" value="1"/>
</dbReference>
<dbReference type="Proteomes" id="UP000567246">
    <property type="component" value="Unassembled WGS sequence"/>
</dbReference>
<dbReference type="SUPFAM" id="SSF46946">
    <property type="entry name" value="S13-like H2TH domain"/>
    <property type="match status" value="1"/>
</dbReference>
<dbReference type="Gene3D" id="3.20.190.10">
    <property type="entry name" value="MutM-like, N-terminal"/>
    <property type="match status" value="1"/>
</dbReference>
<evidence type="ECO:0000256" key="2">
    <source>
        <dbReference type="ARBA" id="ARBA00012720"/>
    </source>
</evidence>
<keyword evidence="17" id="KW-0540">Nuclease</keyword>
<evidence type="ECO:0000256" key="6">
    <source>
        <dbReference type="ARBA" id="ARBA00022801"/>
    </source>
</evidence>
<evidence type="ECO:0000259" key="16">
    <source>
        <dbReference type="PROSITE" id="PS51068"/>
    </source>
</evidence>
<protein>
    <recommendedName>
        <fullName evidence="2">DNA-(apurinic or apyrimidinic site) lyase</fullName>
        <ecNumber evidence="2">4.2.99.18</ecNumber>
    </recommendedName>
</protein>
<dbReference type="GO" id="GO:0000703">
    <property type="term" value="F:oxidized pyrimidine nucleobase lesion DNA N-glycosylase activity"/>
    <property type="evidence" value="ECO:0007669"/>
    <property type="project" value="TreeGrafter"/>
</dbReference>
<keyword evidence="8" id="KW-0238">DNA-binding</keyword>
<evidence type="ECO:0000256" key="4">
    <source>
        <dbReference type="ARBA" id="ARBA00022763"/>
    </source>
</evidence>
<evidence type="ECO:0000313" key="18">
    <source>
        <dbReference type="Proteomes" id="UP000567246"/>
    </source>
</evidence>
<evidence type="ECO:0000256" key="13">
    <source>
        <dbReference type="PROSITE-ProRule" id="PRU00391"/>
    </source>
</evidence>
<dbReference type="SUPFAM" id="SSF81624">
    <property type="entry name" value="N-terminal domain of MutM-like DNA repair proteins"/>
    <property type="match status" value="1"/>
</dbReference>
<evidence type="ECO:0000256" key="14">
    <source>
        <dbReference type="SAM" id="MobiDB-lite"/>
    </source>
</evidence>
<dbReference type="Pfam" id="PF01149">
    <property type="entry name" value="Fapy_DNA_glyco"/>
    <property type="match status" value="1"/>
</dbReference>
<dbReference type="Gene3D" id="1.10.8.50">
    <property type="match status" value="1"/>
</dbReference>
<keyword evidence="9" id="KW-0234">DNA repair</keyword>
<dbReference type="PANTHER" id="PTHR42697">
    <property type="entry name" value="ENDONUCLEASE 8"/>
    <property type="match status" value="1"/>
</dbReference>
<dbReference type="SUPFAM" id="SSF57716">
    <property type="entry name" value="Glucocorticoid receptor-like (DNA-binding domain)"/>
    <property type="match status" value="1"/>
</dbReference>
<dbReference type="GO" id="GO:0140078">
    <property type="term" value="F:class I DNA-(apurinic or apyrimidinic site) endonuclease activity"/>
    <property type="evidence" value="ECO:0007669"/>
    <property type="project" value="UniProtKB-EC"/>
</dbReference>
<evidence type="ECO:0000256" key="9">
    <source>
        <dbReference type="ARBA" id="ARBA00023204"/>
    </source>
</evidence>
<name>A0A7W9JIN5_9MICC</name>
<evidence type="ECO:0000256" key="1">
    <source>
        <dbReference type="ARBA" id="ARBA00009409"/>
    </source>
</evidence>
<accession>A0A7W9JIN5</accession>
<comment type="caution">
    <text evidence="17">The sequence shown here is derived from an EMBL/GenBank/DDBJ whole genome shotgun (WGS) entry which is preliminary data.</text>
</comment>
<evidence type="ECO:0000259" key="15">
    <source>
        <dbReference type="PROSITE" id="PS51066"/>
    </source>
</evidence>
<gene>
    <name evidence="17" type="ORF">HDA33_000883</name>
</gene>
<dbReference type="AlphaFoldDB" id="A0A7W9JIN5"/>
<feature type="domain" description="FPG-type" evidence="15">
    <location>
        <begin position="268"/>
        <end position="303"/>
    </location>
</feature>
<keyword evidence="12 17" id="KW-0326">Glycosidase</keyword>
<dbReference type="GO" id="GO:0003684">
    <property type="term" value="F:damaged DNA binding"/>
    <property type="evidence" value="ECO:0007669"/>
    <property type="project" value="InterPro"/>
</dbReference>
<keyword evidence="17" id="KW-0255">Endonuclease</keyword>
<dbReference type="RefSeq" id="WP_184171354.1">
    <property type="nucleotide sequence ID" value="NZ_BAABAG010000015.1"/>
</dbReference>
<proteinExistence type="inferred from homology"/>
<evidence type="ECO:0000256" key="3">
    <source>
        <dbReference type="ARBA" id="ARBA00022723"/>
    </source>
</evidence>
<dbReference type="InterPro" id="IPR000214">
    <property type="entry name" value="Znf_DNA_glyclase/AP_lyase"/>
</dbReference>
<evidence type="ECO:0000256" key="12">
    <source>
        <dbReference type="ARBA" id="ARBA00023295"/>
    </source>
</evidence>
<dbReference type="PROSITE" id="PS51066">
    <property type="entry name" value="ZF_FPG_2"/>
    <property type="match status" value="1"/>
</dbReference>
<keyword evidence="18" id="KW-1185">Reference proteome</keyword>
<dbReference type="EMBL" id="JACHMW010000001">
    <property type="protein sequence ID" value="MBB5848319.1"/>
    <property type="molecule type" value="Genomic_DNA"/>
</dbReference>
<feature type="region of interest" description="Disordered" evidence="14">
    <location>
        <begin position="93"/>
        <end position="118"/>
    </location>
</feature>
<dbReference type="InterPro" id="IPR035937">
    <property type="entry name" value="FPG_N"/>
</dbReference>
<evidence type="ECO:0000256" key="8">
    <source>
        <dbReference type="ARBA" id="ARBA00023125"/>
    </source>
</evidence>
<dbReference type="Pfam" id="PF06831">
    <property type="entry name" value="H2TH"/>
    <property type="match status" value="1"/>
</dbReference>
<evidence type="ECO:0000256" key="5">
    <source>
        <dbReference type="ARBA" id="ARBA00022771"/>
    </source>
</evidence>
<comment type="similarity">
    <text evidence="1">Belongs to the FPG family.</text>
</comment>
<dbReference type="PANTHER" id="PTHR42697:SF3">
    <property type="entry name" value="ENDONUCLEASE 8 1"/>
    <property type="match status" value="1"/>
</dbReference>
<dbReference type="PROSITE" id="PS51068">
    <property type="entry name" value="FPG_CAT"/>
    <property type="match status" value="1"/>
</dbReference>
<dbReference type="GO" id="GO:0006284">
    <property type="term" value="P:base-excision repair"/>
    <property type="evidence" value="ECO:0007669"/>
    <property type="project" value="InterPro"/>
</dbReference>
<dbReference type="InterPro" id="IPR010979">
    <property type="entry name" value="Ribosomal_uS13-like_H2TH"/>
</dbReference>
<dbReference type="InterPro" id="IPR015886">
    <property type="entry name" value="H2TH_FPG"/>
</dbReference>
<evidence type="ECO:0000256" key="10">
    <source>
        <dbReference type="ARBA" id="ARBA00023239"/>
    </source>
</evidence>
<evidence type="ECO:0000256" key="11">
    <source>
        <dbReference type="ARBA" id="ARBA00023268"/>
    </source>
</evidence>
<keyword evidence="10 17" id="KW-0456">Lyase</keyword>
<dbReference type="GO" id="GO:0008270">
    <property type="term" value="F:zinc ion binding"/>
    <property type="evidence" value="ECO:0007669"/>
    <property type="project" value="UniProtKB-KW"/>
</dbReference>
<evidence type="ECO:0000313" key="17">
    <source>
        <dbReference type="EMBL" id="MBB5848319.1"/>
    </source>
</evidence>
<feature type="domain" description="Formamidopyrimidine-DNA glycosylase catalytic" evidence="16">
    <location>
        <begin position="2"/>
        <end position="89"/>
    </location>
</feature>
<keyword evidence="7" id="KW-0862">Zinc</keyword>
<dbReference type="CDD" id="cd08970">
    <property type="entry name" value="AcNei1_N"/>
    <property type="match status" value="1"/>
</dbReference>
<sequence length="303" mass="33154">MPEGHSVHRLARQFTDVFGGRRIRTTSPQGRFTEGAARMDGQVLEAARAHGKHFFADLADGHVLNVHLGMYGAWSFGGDERFDAASSIGAPRRIGEREVHADGAAAAEPDRDDDGWVLPPPPVPTVRLRVRAEHGWADLIGASTCRLLTPAEASDVVAKLGPDPLNDDDPAPFLDLAGRTRRPIGTVLMDQAAVGGIGNIFRAEALFRAGLDPWRPSNDVPREVLRGLWSDNAELMREGVRLGRIVTTRPEHRPGVPAEQAWPEHANYVYQRQGSPCLVCGQDAIVVEEMAARKLYRCTVCQR</sequence>
<keyword evidence="4" id="KW-0227">DNA damage</keyword>
<dbReference type="InterPro" id="IPR012319">
    <property type="entry name" value="FPG_cat"/>
</dbReference>
<keyword evidence="11" id="KW-0511">Multifunctional enzyme</keyword>
<evidence type="ECO:0000256" key="7">
    <source>
        <dbReference type="ARBA" id="ARBA00022833"/>
    </source>
</evidence>
<keyword evidence="3" id="KW-0479">Metal-binding</keyword>
<keyword evidence="6 17" id="KW-0378">Hydrolase</keyword>
<keyword evidence="5 13" id="KW-0863">Zinc-finger</keyword>
<dbReference type="EC" id="4.2.99.18" evidence="2"/>
<dbReference type="SMART" id="SM01232">
    <property type="entry name" value="H2TH"/>
    <property type="match status" value="1"/>
</dbReference>